<dbReference type="PANTHER" id="PTHR23249">
    <property type="entry name" value="TRAFFICKING PROTEIN PARTICLE COMPLEX SUBUNIT"/>
    <property type="match status" value="1"/>
</dbReference>
<protein>
    <recommendedName>
        <fullName evidence="6">Trafficking protein particle complex subunit</fullName>
    </recommendedName>
</protein>
<dbReference type="AlphaFoldDB" id="A0A165SJ28"/>
<dbReference type="PANTHER" id="PTHR23249:SF16">
    <property type="entry name" value="TRAFFICKING PROTEIN PARTICLE COMPLEX SUBUNIT 1"/>
    <property type="match status" value="1"/>
</dbReference>
<accession>A0A165SJ28</accession>
<evidence type="ECO:0000256" key="2">
    <source>
        <dbReference type="ARBA" id="ARBA00022824"/>
    </source>
</evidence>
<evidence type="ECO:0000256" key="1">
    <source>
        <dbReference type="ARBA" id="ARBA00022448"/>
    </source>
</evidence>
<feature type="compositionally biased region" description="Pro residues" evidence="7">
    <location>
        <begin position="84"/>
        <end position="99"/>
    </location>
</feature>
<organism evidence="8 9">
    <name type="scientific">Daedalea quercina L-15889</name>
    <dbReference type="NCBI Taxonomy" id="1314783"/>
    <lineage>
        <taxon>Eukaryota</taxon>
        <taxon>Fungi</taxon>
        <taxon>Dikarya</taxon>
        <taxon>Basidiomycota</taxon>
        <taxon>Agaricomycotina</taxon>
        <taxon>Agaricomycetes</taxon>
        <taxon>Polyporales</taxon>
        <taxon>Fomitopsis</taxon>
    </lineage>
</organism>
<evidence type="ECO:0000256" key="6">
    <source>
        <dbReference type="RuleBase" id="RU366065"/>
    </source>
</evidence>
<dbReference type="SMART" id="SM01399">
    <property type="entry name" value="Sybindin"/>
    <property type="match status" value="1"/>
</dbReference>
<feature type="region of interest" description="Disordered" evidence="7">
    <location>
        <begin position="79"/>
        <end position="103"/>
    </location>
</feature>
<dbReference type="Pfam" id="PF04099">
    <property type="entry name" value="Sybindin"/>
    <property type="match status" value="1"/>
</dbReference>
<dbReference type="GO" id="GO:0006888">
    <property type="term" value="P:endoplasmic reticulum to Golgi vesicle-mediated transport"/>
    <property type="evidence" value="ECO:0007669"/>
    <property type="project" value="UniProtKB-UniRule"/>
</dbReference>
<evidence type="ECO:0000256" key="3">
    <source>
        <dbReference type="ARBA" id="ARBA00022892"/>
    </source>
</evidence>
<dbReference type="InterPro" id="IPR011012">
    <property type="entry name" value="Longin-like_dom_sf"/>
</dbReference>
<dbReference type="Gene3D" id="3.30.450.70">
    <property type="match status" value="1"/>
</dbReference>
<name>A0A165SJ28_9APHY</name>
<evidence type="ECO:0000313" key="8">
    <source>
        <dbReference type="EMBL" id="KZT72067.1"/>
    </source>
</evidence>
<keyword evidence="9" id="KW-1185">Reference proteome</keyword>
<dbReference type="GO" id="GO:0005783">
    <property type="term" value="C:endoplasmic reticulum"/>
    <property type="evidence" value="ECO:0007669"/>
    <property type="project" value="UniProtKB-SubCell"/>
</dbReference>
<proteinExistence type="inferred from homology"/>
<sequence>MTIYSLYIYDRHCNCIYYQDWHRTKRPRTAVEGGLLPAVSAAVYPKADEPAPDAAAGPDWRHPRNTLNSATGVVVAVNDDAPRSPLPPPRASSPPPAQAPSPSAALTFDEEAKLVYGVVLSLRNLVRKLSGRDEQFVNYTTSTYKLHLYETMSGYKFVMLSDPKADSLRFVLRQIYAGPFLEYVVRNPLVPMDSREQGIDNEFFRLSTDRMIRGLTVFE</sequence>
<keyword evidence="4 6" id="KW-0333">Golgi apparatus</keyword>
<comment type="similarity">
    <text evidence="5">Belongs to the TRAPP small subunits family. BET5 subfamily.</text>
</comment>
<reference evidence="8 9" key="1">
    <citation type="journal article" date="2016" name="Mol. Biol. Evol.">
        <title>Comparative Genomics of Early-Diverging Mushroom-Forming Fungi Provides Insights into the Origins of Lignocellulose Decay Capabilities.</title>
        <authorList>
            <person name="Nagy L.G."/>
            <person name="Riley R."/>
            <person name="Tritt A."/>
            <person name="Adam C."/>
            <person name="Daum C."/>
            <person name="Floudas D."/>
            <person name="Sun H."/>
            <person name="Yadav J.S."/>
            <person name="Pangilinan J."/>
            <person name="Larsson K.H."/>
            <person name="Matsuura K."/>
            <person name="Barry K."/>
            <person name="Labutti K."/>
            <person name="Kuo R."/>
            <person name="Ohm R.A."/>
            <person name="Bhattacharya S.S."/>
            <person name="Shirouzu T."/>
            <person name="Yoshinaga Y."/>
            <person name="Martin F.M."/>
            <person name="Grigoriev I.V."/>
            <person name="Hibbett D.S."/>
        </authorList>
    </citation>
    <scope>NUCLEOTIDE SEQUENCE [LARGE SCALE GENOMIC DNA]</scope>
    <source>
        <strain evidence="8 9">L-15889</strain>
    </source>
</reference>
<comment type="subcellular location">
    <subcellularLocation>
        <location evidence="6">Endoplasmic reticulum</location>
    </subcellularLocation>
    <subcellularLocation>
        <location evidence="6">Golgi apparatus</location>
        <location evidence="6">cis-Golgi network</location>
    </subcellularLocation>
</comment>
<comment type="subunit">
    <text evidence="6">Part of the multisubunit transport protein particle (TRAPP) complex.</text>
</comment>
<dbReference type="GO" id="GO:0030008">
    <property type="term" value="C:TRAPP complex"/>
    <property type="evidence" value="ECO:0007669"/>
    <property type="project" value="UniProtKB-UniRule"/>
</dbReference>
<evidence type="ECO:0000256" key="7">
    <source>
        <dbReference type="SAM" id="MobiDB-lite"/>
    </source>
</evidence>
<dbReference type="SUPFAM" id="SSF64356">
    <property type="entry name" value="SNARE-like"/>
    <property type="match status" value="1"/>
</dbReference>
<dbReference type="CDD" id="cd14855">
    <property type="entry name" value="TRAPPC1_MUM2"/>
    <property type="match status" value="1"/>
</dbReference>
<evidence type="ECO:0000256" key="5">
    <source>
        <dbReference type="ARBA" id="ARBA00038167"/>
    </source>
</evidence>
<dbReference type="OrthoDB" id="3364529at2759"/>
<keyword evidence="1 6" id="KW-0813">Transport</keyword>
<dbReference type="EMBL" id="KV429042">
    <property type="protein sequence ID" value="KZT72067.1"/>
    <property type="molecule type" value="Genomic_DNA"/>
</dbReference>
<gene>
    <name evidence="8" type="ORF">DAEQUDRAFT_55041</name>
</gene>
<dbReference type="InterPro" id="IPR007233">
    <property type="entry name" value="TRAPPC"/>
</dbReference>
<dbReference type="Proteomes" id="UP000076727">
    <property type="component" value="Unassembled WGS sequence"/>
</dbReference>
<evidence type="ECO:0000256" key="4">
    <source>
        <dbReference type="ARBA" id="ARBA00023034"/>
    </source>
</evidence>
<evidence type="ECO:0000313" key="9">
    <source>
        <dbReference type="Proteomes" id="UP000076727"/>
    </source>
</evidence>
<keyword evidence="2 6" id="KW-0256">Endoplasmic reticulum</keyword>
<keyword evidence="3 6" id="KW-0931">ER-Golgi transport</keyword>
<dbReference type="STRING" id="1314783.A0A165SJ28"/>
<dbReference type="GO" id="GO:0005794">
    <property type="term" value="C:Golgi apparatus"/>
    <property type="evidence" value="ECO:0007669"/>
    <property type="project" value="UniProtKB-SubCell"/>
</dbReference>